<dbReference type="EMBL" id="JPVQ01000034">
    <property type="protein sequence ID" value="KGR89788.1"/>
    <property type="molecule type" value="Genomic_DNA"/>
</dbReference>
<dbReference type="Pfam" id="PF08241">
    <property type="entry name" value="Methyltransf_11"/>
    <property type="match status" value="1"/>
</dbReference>
<protein>
    <submittedName>
        <fullName evidence="2">SAM-dependent methyltransferase</fullName>
    </submittedName>
</protein>
<evidence type="ECO:0000313" key="2">
    <source>
        <dbReference type="EMBL" id="KGR89788.1"/>
    </source>
</evidence>
<evidence type="ECO:0000259" key="1">
    <source>
        <dbReference type="Pfam" id="PF08241"/>
    </source>
</evidence>
<dbReference type="GO" id="GO:0032259">
    <property type="term" value="P:methylation"/>
    <property type="evidence" value="ECO:0007669"/>
    <property type="project" value="UniProtKB-KW"/>
</dbReference>
<dbReference type="Gene3D" id="3.40.50.150">
    <property type="entry name" value="Vaccinia Virus protein VP39"/>
    <property type="match status" value="1"/>
</dbReference>
<dbReference type="CDD" id="cd02440">
    <property type="entry name" value="AdoMet_MTases"/>
    <property type="match status" value="1"/>
</dbReference>
<keyword evidence="2" id="KW-0808">Transferase</keyword>
<gene>
    <name evidence="2" type="ORF">CD30_15295</name>
</gene>
<dbReference type="InterPro" id="IPR013216">
    <property type="entry name" value="Methyltransf_11"/>
</dbReference>
<name>A0A0A3J3R2_9BACL</name>
<dbReference type="InterPro" id="IPR029063">
    <property type="entry name" value="SAM-dependent_MTases_sf"/>
</dbReference>
<dbReference type="SUPFAM" id="SSF53335">
    <property type="entry name" value="S-adenosyl-L-methionine-dependent methyltransferases"/>
    <property type="match status" value="1"/>
</dbReference>
<keyword evidence="2" id="KW-0489">Methyltransferase</keyword>
<accession>A0A0A3J3R2</accession>
<dbReference type="Proteomes" id="UP000030595">
    <property type="component" value="Unassembled WGS sequence"/>
</dbReference>
<evidence type="ECO:0000313" key="3">
    <source>
        <dbReference type="Proteomes" id="UP000030595"/>
    </source>
</evidence>
<dbReference type="GO" id="GO:0008757">
    <property type="term" value="F:S-adenosylmethionine-dependent methyltransferase activity"/>
    <property type="evidence" value="ECO:0007669"/>
    <property type="project" value="InterPro"/>
</dbReference>
<sequence length="200" mass="23118">MELNKIEFYMMNNPIRRWLQKSIEFKTFKEFLDRHNLSLEGKAVLDAGCGSGYSTKLIQEFRPAELVGFDIMPSQIDKAKKEYPDLNFFVGSVLETHLDSNKFDAVFVFGILHHIPRWKDAIAELYRVIKPGGVLLIEDLNKDASHFFATYFKLDHPPEAYFTWDEFTHQLKETGFEILEEKRIISKGVGSFLCLKSGGE</sequence>
<dbReference type="eggNOG" id="COG2226">
    <property type="taxonomic scope" value="Bacteria"/>
</dbReference>
<proteinExistence type="predicted"/>
<dbReference type="OrthoDB" id="9791837at2"/>
<keyword evidence="3" id="KW-1185">Reference proteome</keyword>
<comment type="caution">
    <text evidence="2">The sequence shown here is derived from an EMBL/GenBank/DDBJ whole genome shotgun (WGS) entry which is preliminary data.</text>
</comment>
<dbReference type="PANTHER" id="PTHR43591">
    <property type="entry name" value="METHYLTRANSFERASE"/>
    <property type="match status" value="1"/>
</dbReference>
<feature type="domain" description="Methyltransferase type 11" evidence="1">
    <location>
        <begin position="45"/>
        <end position="137"/>
    </location>
</feature>
<dbReference type="AlphaFoldDB" id="A0A0A3J3R2"/>
<dbReference type="PANTHER" id="PTHR43591:SF110">
    <property type="entry name" value="RHODANESE DOMAIN-CONTAINING PROTEIN"/>
    <property type="match status" value="1"/>
</dbReference>
<organism evidence="2 3">
    <name type="scientific">Ureibacillus massiliensis 4400831 = CIP 108448 = CCUG 49529</name>
    <dbReference type="NCBI Taxonomy" id="1211035"/>
    <lineage>
        <taxon>Bacteria</taxon>
        <taxon>Bacillati</taxon>
        <taxon>Bacillota</taxon>
        <taxon>Bacilli</taxon>
        <taxon>Bacillales</taxon>
        <taxon>Caryophanaceae</taxon>
        <taxon>Ureibacillus</taxon>
    </lineage>
</organism>
<reference evidence="2 3" key="1">
    <citation type="submission" date="2014-02" db="EMBL/GenBank/DDBJ databases">
        <title>Draft genome sequence of Lysinibacillus massiliensis CCUG 49529.</title>
        <authorList>
            <person name="Zhang F."/>
            <person name="Wang G."/>
            <person name="Zhang L."/>
        </authorList>
    </citation>
    <scope>NUCLEOTIDE SEQUENCE [LARGE SCALE GENOMIC DNA]</scope>
    <source>
        <strain evidence="2 3">CCUG 49529</strain>
    </source>
</reference>
<dbReference type="RefSeq" id="WP_036178373.1">
    <property type="nucleotide sequence ID" value="NZ_AVCZ01000034.1"/>
</dbReference>